<name>A0ABT5G358_9ACTN</name>
<evidence type="ECO:0000313" key="1">
    <source>
        <dbReference type="EMBL" id="MDC2959287.1"/>
    </source>
</evidence>
<dbReference type="EMBL" id="JAQOSK010000016">
    <property type="protein sequence ID" value="MDC2959287.1"/>
    <property type="molecule type" value="Genomic_DNA"/>
</dbReference>
<keyword evidence="2" id="KW-1185">Reference proteome</keyword>
<sequence length="58" mass="6662">MALEDGTAFWYCDGTALPRQNGRQSFKIQRLPLFRAAPLLILLRPVHASRLLLKNFHV</sequence>
<dbReference type="RefSeq" id="WP_272177742.1">
    <property type="nucleotide sequence ID" value="NZ_JAQOSK010000016.1"/>
</dbReference>
<accession>A0ABT5G358</accession>
<gene>
    <name evidence="1" type="ORF">PO587_33125</name>
</gene>
<organism evidence="1 2">
    <name type="scientific">Streptomyces gilvifuscus</name>
    <dbReference type="NCBI Taxonomy" id="1550617"/>
    <lineage>
        <taxon>Bacteria</taxon>
        <taxon>Bacillati</taxon>
        <taxon>Actinomycetota</taxon>
        <taxon>Actinomycetes</taxon>
        <taxon>Kitasatosporales</taxon>
        <taxon>Streptomycetaceae</taxon>
        <taxon>Streptomyces</taxon>
    </lineage>
</organism>
<comment type="caution">
    <text evidence="1">The sequence shown here is derived from an EMBL/GenBank/DDBJ whole genome shotgun (WGS) entry which is preliminary data.</text>
</comment>
<reference evidence="1 2" key="1">
    <citation type="journal article" date="2015" name="Int. J. Syst. Evol. Microbiol.">
        <title>Streptomyces gilvifuscus sp. nov., an actinomycete that produces antibacterial compounds isolated from soil.</title>
        <authorList>
            <person name="Nguyen T.M."/>
            <person name="Kim J."/>
        </authorList>
    </citation>
    <scope>NUCLEOTIDE SEQUENCE [LARGE SCALE GENOMIC DNA]</scope>
    <source>
        <strain evidence="1 2">T113</strain>
    </source>
</reference>
<dbReference type="Proteomes" id="UP001221328">
    <property type="component" value="Unassembled WGS sequence"/>
</dbReference>
<evidence type="ECO:0000313" key="2">
    <source>
        <dbReference type="Proteomes" id="UP001221328"/>
    </source>
</evidence>
<proteinExistence type="predicted"/>
<protein>
    <submittedName>
        <fullName evidence="1">Uncharacterized protein</fullName>
    </submittedName>
</protein>